<comment type="similarity">
    <text evidence="1">Belongs to the EndA/NucM nuclease family.</text>
</comment>
<evidence type="ECO:0000256" key="8">
    <source>
        <dbReference type="PIRSR" id="PIRSR608256-1"/>
    </source>
</evidence>
<evidence type="ECO:0000256" key="6">
    <source>
        <dbReference type="ARBA" id="ARBA00022801"/>
    </source>
</evidence>
<dbReference type="AlphaFoldDB" id="A0A916U689"/>
<comment type="caution">
    <text evidence="10">The sequence shown here is derived from an EMBL/GenBank/DDBJ whole genome shotgun (WGS) entry which is preliminary data.</text>
</comment>
<keyword evidence="5" id="KW-0732">Signal</keyword>
<evidence type="ECO:0000313" key="10">
    <source>
        <dbReference type="EMBL" id="GGC60213.1"/>
    </source>
</evidence>
<dbReference type="PANTHER" id="PTHR33607:SF2">
    <property type="entry name" value="ENDONUCLEASE-1"/>
    <property type="match status" value="1"/>
</dbReference>
<evidence type="ECO:0000256" key="7">
    <source>
        <dbReference type="ARBA" id="ARBA00022825"/>
    </source>
</evidence>
<keyword evidence="3 9" id="KW-0645">Protease</keyword>
<keyword evidence="7 9" id="KW-0720">Serine protease</keyword>
<dbReference type="InterPro" id="IPR007346">
    <property type="entry name" value="Endonuclease-I"/>
</dbReference>
<protein>
    <recommendedName>
        <fullName evidence="9">Serine protease</fullName>
        <ecNumber evidence="9">3.4.21.-</ecNumber>
    </recommendedName>
</protein>
<dbReference type="InterPro" id="IPR043504">
    <property type="entry name" value="Peptidase_S1_PA_chymotrypsin"/>
</dbReference>
<reference evidence="10" key="2">
    <citation type="submission" date="2020-09" db="EMBL/GenBank/DDBJ databases">
        <authorList>
            <person name="Sun Q."/>
            <person name="Zhou Y."/>
        </authorList>
    </citation>
    <scope>NUCLEOTIDE SEQUENCE</scope>
    <source>
        <strain evidence="10">CGMCC 1.15343</strain>
    </source>
</reference>
<dbReference type="EC" id="3.4.21.-" evidence="9"/>
<organism evidence="10 11">
    <name type="scientific">Pedobacter quisquiliarum</name>
    <dbReference type="NCBI Taxonomy" id="1834438"/>
    <lineage>
        <taxon>Bacteria</taxon>
        <taxon>Pseudomonadati</taxon>
        <taxon>Bacteroidota</taxon>
        <taxon>Sphingobacteriia</taxon>
        <taxon>Sphingobacteriales</taxon>
        <taxon>Sphingobacteriaceae</taxon>
        <taxon>Pedobacter</taxon>
    </lineage>
</organism>
<feature type="active site" description="Charge relay system" evidence="8">
    <location>
        <position position="200"/>
    </location>
</feature>
<accession>A0A916U689</accession>
<comment type="similarity">
    <text evidence="2 9">Belongs to the peptidase S1B family.</text>
</comment>
<evidence type="ECO:0000256" key="3">
    <source>
        <dbReference type="ARBA" id="ARBA00022670"/>
    </source>
</evidence>
<dbReference type="GO" id="GO:0006508">
    <property type="term" value="P:proteolysis"/>
    <property type="evidence" value="ECO:0007669"/>
    <property type="project" value="UniProtKB-KW"/>
</dbReference>
<keyword evidence="4" id="KW-0540">Nuclease</keyword>
<dbReference type="PRINTS" id="PR00839">
    <property type="entry name" value="V8PROTEASE"/>
</dbReference>
<dbReference type="Pfam" id="PF04231">
    <property type="entry name" value="Endonuclease_1"/>
    <property type="match status" value="1"/>
</dbReference>
<dbReference type="GO" id="GO:0004518">
    <property type="term" value="F:nuclease activity"/>
    <property type="evidence" value="ECO:0007669"/>
    <property type="project" value="UniProtKB-KW"/>
</dbReference>
<dbReference type="Gene3D" id="2.40.10.10">
    <property type="entry name" value="Trypsin-like serine proteases"/>
    <property type="match status" value="2"/>
</dbReference>
<dbReference type="Pfam" id="PF13365">
    <property type="entry name" value="Trypsin_2"/>
    <property type="match status" value="1"/>
</dbReference>
<evidence type="ECO:0000256" key="1">
    <source>
        <dbReference type="ARBA" id="ARBA00006429"/>
    </source>
</evidence>
<dbReference type="SUPFAM" id="SSF50494">
    <property type="entry name" value="Trypsin-like serine proteases"/>
    <property type="match status" value="1"/>
</dbReference>
<dbReference type="SUPFAM" id="SSF54060">
    <property type="entry name" value="His-Me finger endonucleases"/>
    <property type="match status" value="1"/>
</dbReference>
<dbReference type="RefSeq" id="WP_188625973.1">
    <property type="nucleotide sequence ID" value="NZ_BMIL01000003.1"/>
</dbReference>
<gene>
    <name evidence="10" type="ORF">GCM10011387_12300</name>
</gene>
<evidence type="ECO:0000313" key="11">
    <source>
        <dbReference type="Proteomes" id="UP000651668"/>
    </source>
</evidence>
<dbReference type="GO" id="GO:0008236">
    <property type="term" value="F:serine-type peptidase activity"/>
    <property type="evidence" value="ECO:0007669"/>
    <property type="project" value="UniProtKB-KW"/>
</dbReference>
<evidence type="ECO:0000256" key="4">
    <source>
        <dbReference type="ARBA" id="ARBA00022722"/>
    </source>
</evidence>
<evidence type="ECO:0000256" key="9">
    <source>
        <dbReference type="RuleBase" id="RU004296"/>
    </source>
</evidence>
<dbReference type="PANTHER" id="PTHR33607">
    <property type="entry name" value="ENDONUCLEASE-1"/>
    <property type="match status" value="1"/>
</dbReference>
<sequence length="644" mass="72998">MKTFEKFLAQIKMTEQRLFYTGASALDETPDAVITSENNFPARPAEGQAPFTGVVYRKYISDRRTDEADTKPVNPKQINNYLREHHVNITELINDRLLRERIISGDDTLDVSYLEKGVQAGRAVCRISIYSPNGEEGFGTGFLIAPQILITNHHVLPDVSYANASYAEFNYEKGVNDLPLSAKVFNLEPQTLFYTNEALDYTIIWVGEKSTDGFARIQDFGYLHLNPNLGKIKEGNAVSIIQHPDGKMKKVALRQNEVTNLALPKFIRYVTDTKSGSSGAPVFNDKWEVVAVHHAGVPRYNEAGQILNRSGALWDKSQGEVQVDWIENEGIRVSTIVYDLTTVAALQFPVLWHHFQPMRNVEDIRKSVGIDVDGVEGSNYYPEAADADLKQQYYSRLADPAKATFEEIHELLSDTHRTHHNYNPSKYVYPVVDIHPDGQLQGIYSGKPFSVQELILADQKVDIERQLRFIELGKGDELMAAKHFDEAVESLEAALPYNCEHVVCQSWFNKQEPMRGDLHHLFACESGCNSFRNNFPYADLPNYPLDDVEKIRSECGNAVQGRFEPERNRGIVARAVLYFLVRYPGAIKVYDAAAIQTIISWSQQEPVTLYEKHRNREICLLQGNRNPFIDFPALATTIRFDLPM</sequence>
<proteinExistence type="inferred from homology"/>
<feature type="active site" description="Charge relay system" evidence="8">
    <location>
        <position position="278"/>
    </location>
</feature>
<evidence type="ECO:0000256" key="5">
    <source>
        <dbReference type="ARBA" id="ARBA00022729"/>
    </source>
</evidence>
<keyword evidence="11" id="KW-1185">Reference proteome</keyword>
<name>A0A916U689_9SPHI</name>
<dbReference type="InterPro" id="IPR009003">
    <property type="entry name" value="Peptidase_S1_PA"/>
</dbReference>
<dbReference type="InterPro" id="IPR044925">
    <property type="entry name" value="His-Me_finger_sf"/>
</dbReference>
<evidence type="ECO:0000256" key="2">
    <source>
        <dbReference type="ARBA" id="ARBA00008764"/>
    </source>
</evidence>
<reference evidence="10" key="1">
    <citation type="journal article" date="2014" name="Int. J. Syst. Evol. Microbiol.">
        <title>Complete genome sequence of Corynebacterium casei LMG S-19264T (=DSM 44701T), isolated from a smear-ripened cheese.</title>
        <authorList>
            <consortium name="US DOE Joint Genome Institute (JGI-PGF)"/>
            <person name="Walter F."/>
            <person name="Albersmeier A."/>
            <person name="Kalinowski J."/>
            <person name="Ruckert C."/>
        </authorList>
    </citation>
    <scope>NUCLEOTIDE SEQUENCE</scope>
    <source>
        <strain evidence="10">CGMCC 1.15343</strain>
    </source>
</reference>
<dbReference type="Proteomes" id="UP000651668">
    <property type="component" value="Unassembled WGS sequence"/>
</dbReference>
<feature type="active site" description="Charge relay system" evidence="8">
    <location>
        <position position="154"/>
    </location>
</feature>
<keyword evidence="6 9" id="KW-0378">Hydrolase</keyword>
<dbReference type="InterPro" id="IPR008256">
    <property type="entry name" value="Peptidase_S1B"/>
</dbReference>
<dbReference type="EMBL" id="BMIL01000003">
    <property type="protein sequence ID" value="GGC60213.1"/>
    <property type="molecule type" value="Genomic_DNA"/>
</dbReference>